<feature type="non-terminal residue" evidence="2">
    <location>
        <position position="1"/>
    </location>
</feature>
<dbReference type="PROSITE" id="PS50926">
    <property type="entry name" value="TRAM"/>
    <property type="match status" value="1"/>
</dbReference>
<sequence>QLAGRTENNRWVNFDGPENLIGQFIDLTITEALPNSLRGRLYH</sequence>
<gene>
    <name evidence="2" type="ORF">METZ01_LOCUS188532</name>
</gene>
<evidence type="ECO:0000259" key="1">
    <source>
        <dbReference type="PROSITE" id="PS50926"/>
    </source>
</evidence>
<dbReference type="InterPro" id="IPR002792">
    <property type="entry name" value="TRAM_dom"/>
</dbReference>
<organism evidence="2">
    <name type="scientific">marine metagenome</name>
    <dbReference type="NCBI Taxonomy" id="408172"/>
    <lineage>
        <taxon>unclassified sequences</taxon>
        <taxon>metagenomes</taxon>
        <taxon>ecological metagenomes</taxon>
    </lineage>
</organism>
<accession>A0A382DB72</accession>
<evidence type="ECO:0000313" key="2">
    <source>
        <dbReference type="EMBL" id="SVB35678.1"/>
    </source>
</evidence>
<name>A0A382DB72_9ZZZZ</name>
<proteinExistence type="predicted"/>
<dbReference type="EMBL" id="UINC01038535">
    <property type="protein sequence ID" value="SVB35678.1"/>
    <property type="molecule type" value="Genomic_DNA"/>
</dbReference>
<dbReference type="AlphaFoldDB" id="A0A382DB72"/>
<protein>
    <recommendedName>
        <fullName evidence="1">TRAM domain-containing protein</fullName>
    </recommendedName>
</protein>
<reference evidence="2" key="1">
    <citation type="submission" date="2018-05" db="EMBL/GenBank/DDBJ databases">
        <authorList>
            <person name="Lanie J.A."/>
            <person name="Ng W.-L."/>
            <person name="Kazmierczak K.M."/>
            <person name="Andrzejewski T.M."/>
            <person name="Davidsen T.M."/>
            <person name="Wayne K.J."/>
            <person name="Tettelin H."/>
            <person name="Glass J.I."/>
            <person name="Rusch D."/>
            <person name="Podicherti R."/>
            <person name="Tsui H.-C.T."/>
            <person name="Winkler M.E."/>
        </authorList>
    </citation>
    <scope>NUCLEOTIDE SEQUENCE</scope>
</reference>
<feature type="domain" description="TRAM" evidence="1">
    <location>
        <begin position="1"/>
        <end position="43"/>
    </location>
</feature>
<dbReference type="Pfam" id="PF01938">
    <property type="entry name" value="TRAM"/>
    <property type="match status" value="1"/>
</dbReference>